<dbReference type="Proteomes" id="UP000494040">
    <property type="component" value="Unassembled WGS sequence"/>
</dbReference>
<keyword evidence="4" id="KW-0276">Fatty acid metabolism</keyword>
<accession>A0A8I6SB59</accession>
<dbReference type="OMA" id="CAELVCI"/>
<evidence type="ECO:0000259" key="8">
    <source>
        <dbReference type="Pfam" id="PF00501"/>
    </source>
</evidence>
<dbReference type="AlphaFoldDB" id="A0A8I6SB59"/>
<dbReference type="GO" id="GO:0005886">
    <property type="term" value="C:plasma membrane"/>
    <property type="evidence" value="ECO:0007669"/>
    <property type="project" value="TreeGrafter"/>
</dbReference>
<evidence type="ECO:0000256" key="5">
    <source>
        <dbReference type="ARBA" id="ARBA00022840"/>
    </source>
</evidence>
<dbReference type="InterPro" id="IPR000873">
    <property type="entry name" value="AMP-dep_synth/lig_dom"/>
</dbReference>
<dbReference type="InterPro" id="IPR020845">
    <property type="entry name" value="AMP-binding_CS"/>
</dbReference>
<name>A0A8I6SB59_CIMLE</name>
<evidence type="ECO:0000256" key="1">
    <source>
        <dbReference type="ARBA" id="ARBA00006432"/>
    </source>
</evidence>
<dbReference type="InterPro" id="IPR042099">
    <property type="entry name" value="ANL_N_sf"/>
</dbReference>
<dbReference type="Pfam" id="PF00501">
    <property type="entry name" value="AMP-binding"/>
    <property type="match status" value="1"/>
</dbReference>
<sequence>MLGFIQCGPVDPPAPRPLLPIHLPDNIKILSCLPAITVLTVNMKTKMESVWVEGALGAIKAIAFVCDIITYPVYLILQRPWEKKRLSRRMKAEVKVEDGKTIVLKSLTMPRDVHCKFLTSKIDTLEKMLNYVTDMYGNKNCLGTREILAEEDELQPNGRIFKKYLMGEYKWRSYNDVNQEAVLFGRGLRSLGFKAKENIVIFAETRAEWMVAAHGCFKQNFTVVTIYATLGEEAIAHGINETEGRVVITTHELLPKFKTILKNTPCVKKIIFMEDQLKVTDRTNFSPDVEIISYKEVIAKGQNFDSVAEVPTKEDIAIIMYTSGSTGVPKGVLLTHSNMMATLGAFSDAVIISSKDVFLGFLPLAHVFELLSESVCLLNGVAIGYSSPLTLIDSSSKIKHGSKGDAPVLKPTCLTAVPLILDRIYKGVNEKVEKNTSFKRALFRFAFEYKKKWTKRGFSCPLIDKLVFAQTRQLLGGRVRLILSGGAPLSPDTHELIKTCLCEKVIQGYGLTETCSCATVMDDMDRTTGRAGHPGTVCSIRIVNWDEGNYTVKDRPFPRGEIVIGGKNVSPGYYKNPEKTREDFFEENGIMWFRTGDIGEVHEDGVIKIIDRKKDLVKLQAGEYVSLGKVESELKTCPIVENICVYGDSLKDYTVALVVPSQQHLKAAAKKLGLEESFEQLCANPKMEKAVLDELAIHGKKCKLERFEIPGAVKLCTEVWSPDMGLVTAAFKLRRKDIQKRYQHEINRMYAS</sequence>
<dbReference type="GO" id="GO:0030182">
    <property type="term" value="P:neuron differentiation"/>
    <property type="evidence" value="ECO:0007669"/>
    <property type="project" value="TreeGrafter"/>
</dbReference>
<evidence type="ECO:0000313" key="10">
    <source>
        <dbReference type="Proteomes" id="UP000494040"/>
    </source>
</evidence>
<feature type="domain" description="AMP-dependent synthetase/ligase" evidence="8">
    <location>
        <begin position="164"/>
        <end position="574"/>
    </location>
</feature>
<evidence type="ECO:0000313" key="9">
    <source>
        <dbReference type="EnsemblMetazoa" id="XP_014259969.1"/>
    </source>
</evidence>
<comment type="catalytic activity">
    <reaction evidence="7">
        <text>a long-chain fatty acid + ATP + CoA = a long-chain fatty acyl-CoA + AMP + diphosphate</text>
        <dbReference type="Rhea" id="RHEA:15421"/>
        <dbReference type="ChEBI" id="CHEBI:30616"/>
        <dbReference type="ChEBI" id="CHEBI:33019"/>
        <dbReference type="ChEBI" id="CHEBI:57287"/>
        <dbReference type="ChEBI" id="CHEBI:57560"/>
        <dbReference type="ChEBI" id="CHEBI:83139"/>
        <dbReference type="ChEBI" id="CHEBI:456215"/>
        <dbReference type="EC" id="6.2.1.3"/>
    </reaction>
</comment>
<comment type="similarity">
    <text evidence="1">Belongs to the ATP-dependent AMP-binding enzyme family.</text>
</comment>
<protein>
    <recommendedName>
        <fullName evidence="6">long-chain-fatty-acid--CoA ligase</fullName>
        <ecNumber evidence="6">6.2.1.3</ecNumber>
    </recommendedName>
</protein>
<dbReference type="GO" id="GO:0005811">
    <property type="term" value="C:lipid droplet"/>
    <property type="evidence" value="ECO:0007669"/>
    <property type="project" value="TreeGrafter"/>
</dbReference>
<dbReference type="EnsemblMetazoa" id="XM_014404483.2">
    <property type="protein sequence ID" value="XP_014259969.1"/>
    <property type="gene ID" value="LOC106672786"/>
</dbReference>
<evidence type="ECO:0000256" key="3">
    <source>
        <dbReference type="ARBA" id="ARBA00022741"/>
    </source>
</evidence>
<dbReference type="PANTHER" id="PTHR43272">
    <property type="entry name" value="LONG-CHAIN-FATTY-ACID--COA LIGASE"/>
    <property type="match status" value="1"/>
</dbReference>
<reference evidence="9" key="1">
    <citation type="submission" date="2022-01" db="UniProtKB">
        <authorList>
            <consortium name="EnsemblMetazoa"/>
        </authorList>
    </citation>
    <scope>IDENTIFICATION</scope>
</reference>
<dbReference type="RefSeq" id="XP_014259969.1">
    <property type="nucleotide sequence ID" value="XM_014404483.2"/>
</dbReference>
<evidence type="ECO:0000256" key="6">
    <source>
        <dbReference type="ARBA" id="ARBA00026121"/>
    </source>
</evidence>
<keyword evidence="5" id="KW-0067">ATP-binding</keyword>
<dbReference type="SUPFAM" id="SSF56801">
    <property type="entry name" value="Acetyl-CoA synthetase-like"/>
    <property type="match status" value="1"/>
</dbReference>
<keyword evidence="4" id="KW-0443">Lipid metabolism</keyword>
<dbReference type="Gene3D" id="3.40.50.12780">
    <property type="entry name" value="N-terminal domain of ligase-like"/>
    <property type="match status" value="1"/>
</dbReference>
<dbReference type="PANTHER" id="PTHR43272:SF83">
    <property type="entry name" value="ACYL-COA SYNTHETASE LONG-CHAIN, ISOFORM J"/>
    <property type="match status" value="1"/>
</dbReference>
<dbReference type="OrthoDB" id="1700726at2759"/>
<keyword evidence="10" id="KW-1185">Reference proteome</keyword>
<dbReference type="GeneID" id="106672786"/>
<evidence type="ECO:0000256" key="7">
    <source>
        <dbReference type="ARBA" id="ARBA00036813"/>
    </source>
</evidence>
<dbReference type="PROSITE" id="PS00455">
    <property type="entry name" value="AMP_BINDING"/>
    <property type="match status" value="1"/>
</dbReference>
<dbReference type="KEGG" id="clec:106672786"/>
<dbReference type="EC" id="6.2.1.3" evidence="6"/>
<evidence type="ECO:0000256" key="4">
    <source>
        <dbReference type="ARBA" id="ARBA00022832"/>
    </source>
</evidence>
<dbReference type="GO" id="GO:0005524">
    <property type="term" value="F:ATP binding"/>
    <property type="evidence" value="ECO:0007669"/>
    <property type="project" value="UniProtKB-KW"/>
</dbReference>
<dbReference type="GO" id="GO:0005783">
    <property type="term" value="C:endoplasmic reticulum"/>
    <property type="evidence" value="ECO:0007669"/>
    <property type="project" value="TreeGrafter"/>
</dbReference>
<keyword evidence="2" id="KW-0436">Ligase</keyword>
<dbReference type="FunFam" id="3.40.50.12780:FF:000026">
    <property type="entry name" value="Uncharacterized protein, isoform B"/>
    <property type="match status" value="1"/>
</dbReference>
<proteinExistence type="inferred from homology"/>
<evidence type="ECO:0000256" key="2">
    <source>
        <dbReference type="ARBA" id="ARBA00022598"/>
    </source>
</evidence>
<dbReference type="GO" id="GO:0035336">
    <property type="term" value="P:long-chain fatty-acyl-CoA metabolic process"/>
    <property type="evidence" value="ECO:0007669"/>
    <property type="project" value="TreeGrafter"/>
</dbReference>
<organism evidence="9 10">
    <name type="scientific">Cimex lectularius</name>
    <name type="common">Bed bug</name>
    <name type="synonym">Acanthia lectularia</name>
    <dbReference type="NCBI Taxonomy" id="79782"/>
    <lineage>
        <taxon>Eukaryota</taxon>
        <taxon>Metazoa</taxon>
        <taxon>Ecdysozoa</taxon>
        <taxon>Arthropoda</taxon>
        <taxon>Hexapoda</taxon>
        <taxon>Insecta</taxon>
        <taxon>Pterygota</taxon>
        <taxon>Neoptera</taxon>
        <taxon>Paraneoptera</taxon>
        <taxon>Hemiptera</taxon>
        <taxon>Heteroptera</taxon>
        <taxon>Panheteroptera</taxon>
        <taxon>Cimicomorpha</taxon>
        <taxon>Cimicidae</taxon>
        <taxon>Cimex</taxon>
    </lineage>
</organism>
<keyword evidence="3" id="KW-0547">Nucleotide-binding</keyword>
<dbReference type="GO" id="GO:0090433">
    <property type="term" value="F:palmitoyl-CoA ligase activity"/>
    <property type="evidence" value="ECO:0007669"/>
    <property type="project" value="TreeGrafter"/>
</dbReference>